<evidence type="ECO:0000256" key="10">
    <source>
        <dbReference type="SAM" id="Phobius"/>
    </source>
</evidence>
<dbReference type="PROSITE" id="PS50109">
    <property type="entry name" value="HIS_KIN"/>
    <property type="match status" value="1"/>
</dbReference>
<dbReference type="Pfam" id="PF02518">
    <property type="entry name" value="HATPase_c"/>
    <property type="match status" value="1"/>
</dbReference>
<dbReference type="InterPro" id="IPR004358">
    <property type="entry name" value="Sig_transdc_His_kin-like_C"/>
</dbReference>
<evidence type="ECO:0000256" key="3">
    <source>
        <dbReference type="ARBA" id="ARBA00022553"/>
    </source>
</evidence>
<dbReference type="GO" id="GO:0005524">
    <property type="term" value="F:ATP binding"/>
    <property type="evidence" value="ECO:0007669"/>
    <property type="project" value="UniProtKB-KW"/>
</dbReference>
<evidence type="ECO:0000256" key="9">
    <source>
        <dbReference type="SAM" id="Coils"/>
    </source>
</evidence>
<dbReference type="CDD" id="cd19410">
    <property type="entry name" value="HK9-like_sensor"/>
    <property type="match status" value="1"/>
</dbReference>
<accession>A0A931E5S6</accession>
<sequence>MKLHIENRIKAGYVIVFILMALSYVSFFIATEKLDEKSRAIEETNRIINKLELLFSSVKDAETGVRGYVAVKDDHFLDIYKASLAGYEEEFRQLRDLLKDNKLQQSRAEILHERIGEKYRLLNGAVTLFSANGMQMTDTLRSMAYHGKEVMDTIRSLVKVMEKVQNDQLTQRTDDMQRLQKALNIIILTSIIIAVVLVIYSFLIYVRENNLKMEADAKADEYRRELEKRVDELNAANKELKELKSIEKFAASGRIARQMAHEIRNPLTNIGLASEQLRSELTDKEDLTIFFDMIDRNAKRINQLVSDLLNSTKFAQLQVENMAISDLIDEVLQDANDRLELKTIKLVKEYQPGICRVSVDKERMKIALLNIIVNAIEAMEEGKGVLTIGTAELNGKCCITIKDNGSGISKDSLGKLFEPYFTGKPKGTGLGLTATQNIILNHKGSIDVESEEGKGSTFIITLDFSQDC</sequence>
<gene>
    <name evidence="12" type="ORF">I5907_05430</name>
</gene>
<keyword evidence="7" id="KW-0067">ATP-binding</keyword>
<name>A0A931E5S6_9BACT</name>
<keyword evidence="10" id="KW-1133">Transmembrane helix</keyword>
<dbReference type="PRINTS" id="PR00344">
    <property type="entry name" value="BCTRLSENSOR"/>
</dbReference>
<feature type="coiled-coil region" evidence="9">
    <location>
        <begin position="212"/>
        <end position="246"/>
    </location>
</feature>
<dbReference type="RefSeq" id="WP_196989703.1">
    <property type="nucleotide sequence ID" value="NZ_JADWYR010000001.1"/>
</dbReference>
<dbReference type="InterPro" id="IPR007891">
    <property type="entry name" value="CHASE3"/>
</dbReference>
<evidence type="ECO:0000256" key="7">
    <source>
        <dbReference type="ARBA" id="ARBA00022840"/>
    </source>
</evidence>
<keyword evidence="10" id="KW-0812">Transmembrane</keyword>
<comment type="catalytic activity">
    <reaction evidence="1">
        <text>ATP + protein L-histidine = ADP + protein N-phospho-L-histidine.</text>
        <dbReference type="EC" id="2.7.13.3"/>
    </reaction>
</comment>
<keyword evidence="5" id="KW-0547">Nucleotide-binding</keyword>
<keyword evidence="8" id="KW-0902">Two-component regulatory system</keyword>
<dbReference type="SUPFAM" id="SSF47384">
    <property type="entry name" value="Homodimeric domain of signal transducing histidine kinase"/>
    <property type="match status" value="1"/>
</dbReference>
<dbReference type="Pfam" id="PF05227">
    <property type="entry name" value="CHASE3"/>
    <property type="match status" value="1"/>
</dbReference>
<dbReference type="Pfam" id="PF00512">
    <property type="entry name" value="HisKA"/>
    <property type="match status" value="1"/>
</dbReference>
<evidence type="ECO:0000259" key="11">
    <source>
        <dbReference type="PROSITE" id="PS50109"/>
    </source>
</evidence>
<evidence type="ECO:0000256" key="6">
    <source>
        <dbReference type="ARBA" id="ARBA00022777"/>
    </source>
</evidence>
<dbReference type="SMART" id="SM00387">
    <property type="entry name" value="HATPase_c"/>
    <property type="match status" value="1"/>
</dbReference>
<keyword evidence="13" id="KW-1185">Reference proteome</keyword>
<feature type="domain" description="Histidine kinase" evidence="11">
    <location>
        <begin position="258"/>
        <end position="466"/>
    </location>
</feature>
<dbReference type="Proteomes" id="UP000628448">
    <property type="component" value="Unassembled WGS sequence"/>
</dbReference>
<dbReference type="PANTHER" id="PTHR43065">
    <property type="entry name" value="SENSOR HISTIDINE KINASE"/>
    <property type="match status" value="1"/>
</dbReference>
<keyword evidence="3" id="KW-0597">Phosphoprotein</keyword>
<dbReference type="EC" id="2.7.13.3" evidence="2"/>
<dbReference type="Gene3D" id="3.30.565.10">
    <property type="entry name" value="Histidine kinase-like ATPase, C-terminal domain"/>
    <property type="match status" value="1"/>
</dbReference>
<keyword evidence="6" id="KW-0418">Kinase</keyword>
<evidence type="ECO:0000313" key="13">
    <source>
        <dbReference type="Proteomes" id="UP000628448"/>
    </source>
</evidence>
<organism evidence="12 13">
    <name type="scientific">Panacibacter microcysteis</name>
    <dbReference type="NCBI Taxonomy" id="2793269"/>
    <lineage>
        <taxon>Bacteria</taxon>
        <taxon>Pseudomonadati</taxon>
        <taxon>Bacteroidota</taxon>
        <taxon>Chitinophagia</taxon>
        <taxon>Chitinophagales</taxon>
        <taxon>Chitinophagaceae</taxon>
        <taxon>Panacibacter</taxon>
    </lineage>
</organism>
<dbReference type="GO" id="GO:0000155">
    <property type="term" value="F:phosphorelay sensor kinase activity"/>
    <property type="evidence" value="ECO:0007669"/>
    <property type="project" value="InterPro"/>
</dbReference>
<evidence type="ECO:0000256" key="1">
    <source>
        <dbReference type="ARBA" id="ARBA00000085"/>
    </source>
</evidence>
<keyword evidence="10" id="KW-0472">Membrane</keyword>
<evidence type="ECO:0000256" key="8">
    <source>
        <dbReference type="ARBA" id="ARBA00023012"/>
    </source>
</evidence>
<dbReference type="InterPro" id="IPR036097">
    <property type="entry name" value="HisK_dim/P_sf"/>
</dbReference>
<dbReference type="EMBL" id="JADWYR010000001">
    <property type="protein sequence ID" value="MBG9375664.1"/>
    <property type="molecule type" value="Genomic_DNA"/>
</dbReference>
<evidence type="ECO:0000256" key="5">
    <source>
        <dbReference type="ARBA" id="ARBA00022741"/>
    </source>
</evidence>
<keyword evidence="4" id="KW-0808">Transferase</keyword>
<reference evidence="12" key="1">
    <citation type="submission" date="2020-11" db="EMBL/GenBank/DDBJ databases">
        <title>Bacterial whole genome sequence for Panacibacter sp. DH6.</title>
        <authorList>
            <person name="Le V."/>
            <person name="Ko S."/>
            <person name="Ahn C.-Y."/>
            <person name="Oh H.-M."/>
        </authorList>
    </citation>
    <scope>NUCLEOTIDE SEQUENCE</scope>
    <source>
        <strain evidence="12">DH6</strain>
    </source>
</reference>
<dbReference type="SUPFAM" id="SSF55874">
    <property type="entry name" value="ATPase domain of HSP90 chaperone/DNA topoisomerase II/histidine kinase"/>
    <property type="match status" value="1"/>
</dbReference>
<feature type="transmembrane region" description="Helical" evidence="10">
    <location>
        <begin position="12"/>
        <end position="30"/>
    </location>
</feature>
<evidence type="ECO:0000256" key="4">
    <source>
        <dbReference type="ARBA" id="ARBA00022679"/>
    </source>
</evidence>
<protein>
    <recommendedName>
        <fullName evidence="2">histidine kinase</fullName>
        <ecNumber evidence="2">2.7.13.3</ecNumber>
    </recommendedName>
</protein>
<dbReference type="InterPro" id="IPR003594">
    <property type="entry name" value="HATPase_dom"/>
</dbReference>
<evidence type="ECO:0000313" key="12">
    <source>
        <dbReference type="EMBL" id="MBG9375664.1"/>
    </source>
</evidence>
<proteinExistence type="predicted"/>
<dbReference type="InterPro" id="IPR036890">
    <property type="entry name" value="HATPase_C_sf"/>
</dbReference>
<feature type="coiled-coil region" evidence="9">
    <location>
        <begin position="34"/>
        <end position="104"/>
    </location>
</feature>
<dbReference type="AlphaFoldDB" id="A0A931E5S6"/>
<dbReference type="CDD" id="cd00082">
    <property type="entry name" value="HisKA"/>
    <property type="match status" value="1"/>
</dbReference>
<dbReference type="SMART" id="SM00388">
    <property type="entry name" value="HisKA"/>
    <property type="match status" value="1"/>
</dbReference>
<keyword evidence="9" id="KW-0175">Coiled coil</keyword>
<dbReference type="Gene3D" id="1.10.287.130">
    <property type="match status" value="1"/>
</dbReference>
<comment type="caution">
    <text evidence="12">The sequence shown here is derived from an EMBL/GenBank/DDBJ whole genome shotgun (WGS) entry which is preliminary data.</text>
</comment>
<dbReference type="InterPro" id="IPR005467">
    <property type="entry name" value="His_kinase_dom"/>
</dbReference>
<evidence type="ECO:0000256" key="2">
    <source>
        <dbReference type="ARBA" id="ARBA00012438"/>
    </source>
</evidence>
<dbReference type="InterPro" id="IPR003661">
    <property type="entry name" value="HisK_dim/P_dom"/>
</dbReference>
<dbReference type="PANTHER" id="PTHR43065:SF10">
    <property type="entry name" value="PEROXIDE STRESS-ACTIVATED HISTIDINE KINASE MAK3"/>
    <property type="match status" value="1"/>
</dbReference>
<feature type="transmembrane region" description="Helical" evidence="10">
    <location>
        <begin position="182"/>
        <end position="206"/>
    </location>
</feature>